<feature type="region of interest" description="Disordered" evidence="1">
    <location>
        <begin position="405"/>
        <end position="424"/>
    </location>
</feature>
<dbReference type="PANTHER" id="PTHR31390:SF4">
    <property type="entry name" value="DUF3527 DOMAIN-CONTAINING PROTEIN"/>
    <property type="match status" value="1"/>
</dbReference>
<feature type="region of interest" description="Disordered" evidence="1">
    <location>
        <begin position="170"/>
        <end position="221"/>
    </location>
</feature>
<evidence type="ECO:0000256" key="1">
    <source>
        <dbReference type="SAM" id="MobiDB-lite"/>
    </source>
</evidence>
<feature type="region of interest" description="Disordered" evidence="1">
    <location>
        <begin position="1"/>
        <end position="24"/>
    </location>
</feature>
<name>A0A9Q1K7S7_9CARY</name>
<dbReference type="PANTHER" id="PTHR31390">
    <property type="entry name" value="EXPRESSED PROTEIN"/>
    <property type="match status" value="1"/>
</dbReference>
<dbReference type="Proteomes" id="UP001153076">
    <property type="component" value="Unassembled WGS sequence"/>
</dbReference>
<proteinExistence type="predicted"/>
<dbReference type="Pfam" id="PF12043">
    <property type="entry name" value="DUF3527"/>
    <property type="match status" value="2"/>
</dbReference>
<comment type="caution">
    <text evidence="2">The sequence shown here is derived from an EMBL/GenBank/DDBJ whole genome shotgun (WGS) entry which is preliminary data.</text>
</comment>
<feature type="compositionally biased region" description="Basic and acidic residues" evidence="1">
    <location>
        <begin position="460"/>
        <end position="470"/>
    </location>
</feature>
<feature type="compositionally biased region" description="Basic and acidic residues" evidence="1">
    <location>
        <begin position="1"/>
        <end position="16"/>
    </location>
</feature>
<accession>A0A9Q1K7S7</accession>
<dbReference type="EMBL" id="JAKOGI010000275">
    <property type="protein sequence ID" value="KAJ8437897.1"/>
    <property type="molecule type" value="Genomic_DNA"/>
</dbReference>
<evidence type="ECO:0000313" key="3">
    <source>
        <dbReference type="Proteomes" id="UP001153076"/>
    </source>
</evidence>
<evidence type="ECO:0000313" key="2">
    <source>
        <dbReference type="EMBL" id="KAJ8437897.1"/>
    </source>
</evidence>
<feature type="region of interest" description="Disordered" evidence="1">
    <location>
        <begin position="354"/>
        <end position="397"/>
    </location>
</feature>
<protein>
    <submittedName>
        <fullName evidence="2">Uncharacterized protein</fullName>
    </submittedName>
</protein>
<feature type="compositionally biased region" description="Polar residues" evidence="1">
    <location>
        <begin position="381"/>
        <end position="397"/>
    </location>
</feature>
<dbReference type="AlphaFoldDB" id="A0A9Q1K7S7"/>
<feature type="compositionally biased region" description="Low complexity" evidence="1">
    <location>
        <begin position="431"/>
        <end position="440"/>
    </location>
</feature>
<sequence length="975" mass="107396">MERPTDLRSISMDHRYGGTADRAASPCIHPDTKLRDMLTSEKPNLSYAHFHYEITRHPDDAVPKHFCSQQSKLSDKMTLKEDEVVRYMSDLPGYLEKGKNDQEKALSVGVIDWKHLEKWQYIQKHMPYKYNGYSQSSSNTSLSSTTDGLLTNSRTSRGQLYSTACQRMPAFPQKSPLEGSPQEKHVQHAKSSAIRGHSCSPTRQITDRPELQSHREGESEDTDIFRGNARAFQEYTSSRGSNLSRQPKAFATFQGCERKGSELKSVSAVVHRPTSDMYKVAIPCKGKTKIQGNKSSIETPMLQETKFNAAYQDYAARDKSGIMIKLKDQLESSCSGSTISDCTVNGWSPGQPGWKIISGKTNGEDPSFSEDHSNKPLEPTGSYSSNSEAVKNSSQTLSLHRTKMLNNSPSKIGTPGVKAPSQASYLLPFPARRFSSPSRSRNTEEKKPIAGLSVASAAKSLDELDVRKSSESIPKARNPSPIRRLSFAMSKMIKNAGSRENSPHRRSSSTEAFAKSGSEGARASVSTDNPSSERSSSNSRGRSSPLRRLFDPLLKSRASSSPEPSKKHSSSTVISMKLSHEPSDSGPRPSVKTKPRCASRSTKGFCDRHPNSKNESSIQALLQVSFKNGLPLFTFAIDNESTILAATVRKSYVPGKGHYTWAYTFFTIREIKRKSGIWLNQGGKGNGHGYAPNVVAQMKVSDSLGSHVINLENADINITREFDLFAVNVGHGDQHGTDFHPTNELAAIVVELPRVTEGNASKDGQSAYCWLDLSQPLLRETLQGRVSSANSDDNLQTRRGMQTPSFSTTVILPGGVHTIPSRGEISTLAQRWKSGGSCDCGGWDLGCQLRVYTSRSEYEREMGSSATSLEEFNFQLFSQVGQDNQLMLSLAPFKDRIYSVEFNSSLSLLQAFAVCISFIDCRRPAELPGPTIAIEKISDEVGVFEVPVQMKTSSHQVEVPARYISYPPDSPVGRV</sequence>
<dbReference type="OrthoDB" id="1898655at2759"/>
<feature type="compositionally biased region" description="Low complexity" evidence="1">
    <location>
        <begin position="532"/>
        <end position="547"/>
    </location>
</feature>
<gene>
    <name evidence="2" type="ORF">Cgig2_031413</name>
</gene>
<dbReference type="InterPro" id="IPR021916">
    <property type="entry name" value="DUF3527"/>
</dbReference>
<reference evidence="2" key="1">
    <citation type="submission" date="2022-04" db="EMBL/GenBank/DDBJ databases">
        <title>Carnegiea gigantea Genome sequencing and assembly v2.</title>
        <authorList>
            <person name="Copetti D."/>
            <person name="Sanderson M.J."/>
            <person name="Burquez A."/>
            <person name="Wojciechowski M.F."/>
        </authorList>
    </citation>
    <scope>NUCLEOTIDE SEQUENCE</scope>
    <source>
        <strain evidence="2">SGP5-SGP5p</strain>
        <tissue evidence="2">Aerial part</tissue>
    </source>
</reference>
<feature type="region of interest" description="Disordered" evidence="1">
    <location>
        <begin position="134"/>
        <end position="153"/>
    </location>
</feature>
<feature type="region of interest" description="Disordered" evidence="1">
    <location>
        <begin position="431"/>
        <end position="613"/>
    </location>
</feature>
<feature type="compositionally biased region" description="Basic and acidic residues" evidence="1">
    <location>
        <begin position="205"/>
        <end position="217"/>
    </location>
</feature>
<keyword evidence="3" id="KW-1185">Reference proteome</keyword>
<organism evidence="2 3">
    <name type="scientific">Carnegiea gigantea</name>
    <dbReference type="NCBI Taxonomy" id="171969"/>
    <lineage>
        <taxon>Eukaryota</taxon>
        <taxon>Viridiplantae</taxon>
        <taxon>Streptophyta</taxon>
        <taxon>Embryophyta</taxon>
        <taxon>Tracheophyta</taxon>
        <taxon>Spermatophyta</taxon>
        <taxon>Magnoliopsida</taxon>
        <taxon>eudicotyledons</taxon>
        <taxon>Gunneridae</taxon>
        <taxon>Pentapetalae</taxon>
        <taxon>Caryophyllales</taxon>
        <taxon>Cactineae</taxon>
        <taxon>Cactaceae</taxon>
        <taxon>Cactoideae</taxon>
        <taxon>Echinocereeae</taxon>
        <taxon>Carnegiea</taxon>
    </lineage>
</organism>